<dbReference type="Proteomes" id="UP001589608">
    <property type="component" value="Unassembled WGS sequence"/>
</dbReference>
<comment type="caution">
    <text evidence="1">The sequence shown here is derived from an EMBL/GenBank/DDBJ whole genome shotgun (WGS) entry which is preliminary data.</text>
</comment>
<reference evidence="1 2" key="1">
    <citation type="submission" date="2024-09" db="EMBL/GenBank/DDBJ databases">
        <authorList>
            <person name="Sun Q."/>
            <person name="Mori K."/>
        </authorList>
    </citation>
    <scope>NUCLEOTIDE SEQUENCE [LARGE SCALE GENOMIC DNA]</scope>
    <source>
        <strain evidence="1 2">JCM 3307</strain>
    </source>
</reference>
<protein>
    <submittedName>
        <fullName evidence="1">Uncharacterized protein</fullName>
    </submittedName>
</protein>
<dbReference type="RefSeq" id="WP_223103810.1">
    <property type="nucleotide sequence ID" value="NZ_CP061913.1"/>
</dbReference>
<accession>A0ABV5M9D3</accession>
<keyword evidence="2" id="KW-1185">Reference proteome</keyword>
<gene>
    <name evidence="1" type="ORF">ACFFTR_20450</name>
</gene>
<proteinExistence type="predicted"/>
<evidence type="ECO:0000313" key="1">
    <source>
        <dbReference type="EMBL" id="MFB9445453.1"/>
    </source>
</evidence>
<evidence type="ECO:0000313" key="2">
    <source>
        <dbReference type="Proteomes" id="UP001589608"/>
    </source>
</evidence>
<name>A0ABV5M9D3_9ACTN</name>
<dbReference type="EMBL" id="JBHMCA010000042">
    <property type="protein sequence ID" value="MFB9445453.1"/>
    <property type="molecule type" value="Genomic_DNA"/>
</dbReference>
<organism evidence="1 2">
    <name type="scientific">Dactylosporangium vinaceum</name>
    <dbReference type="NCBI Taxonomy" id="53362"/>
    <lineage>
        <taxon>Bacteria</taxon>
        <taxon>Bacillati</taxon>
        <taxon>Actinomycetota</taxon>
        <taxon>Actinomycetes</taxon>
        <taxon>Micromonosporales</taxon>
        <taxon>Micromonosporaceae</taxon>
        <taxon>Dactylosporangium</taxon>
    </lineage>
</organism>
<sequence>MTPDPLLARAFDMDAAHLVFFAVDPDDLPAADVADEMEVVAALCRAGQTRGPIQDLLRDVGANLAGEAAWTGLLATLGATSAYLRRRSRQARTPLDAAAVMQRVRAASREITGVEPVHPADVDIRRDPDGTWHAELRLPTGDVTADLDASGTVLLFRRTSTGT</sequence>